<evidence type="ECO:0000256" key="1">
    <source>
        <dbReference type="SAM" id="Phobius"/>
    </source>
</evidence>
<keyword evidence="1" id="KW-1133">Transmembrane helix</keyword>
<comment type="caution">
    <text evidence="3">The sequence shown here is derived from an EMBL/GenBank/DDBJ whole genome shotgun (WGS) entry which is preliminary data.</text>
</comment>
<dbReference type="RefSeq" id="WP_161058112.1">
    <property type="nucleotide sequence ID" value="NZ_WWCT01000039.1"/>
</dbReference>
<dbReference type="PROSITE" id="PS50234">
    <property type="entry name" value="VWFA"/>
    <property type="match status" value="1"/>
</dbReference>
<feature type="transmembrane region" description="Helical" evidence="1">
    <location>
        <begin position="12"/>
        <end position="39"/>
    </location>
</feature>
<accession>A0ABW9W933</accession>
<keyword evidence="1" id="KW-0472">Membrane</keyword>
<dbReference type="Gene3D" id="3.40.50.410">
    <property type="entry name" value="von Willebrand factor, type A domain"/>
    <property type="match status" value="1"/>
</dbReference>
<protein>
    <submittedName>
        <fullName evidence="3">VWA domain-containing protein</fullName>
    </submittedName>
</protein>
<dbReference type="InterPro" id="IPR028087">
    <property type="entry name" value="Tad_N"/>
</dbReference>
<proteinExistence type="predicted"/>
<keyword evidence="4" id="KW-1185">Reference proteome</keyword>
<dbReference type="InterPro" id="IPR002035">
    <property type="entry name" value="VWF_A"/>
</dbReference>
<dbReference type="InterPro" id="IPR036465">
    <property type="entry name" value="vWFA_dom_sf"/>
</dbReference>
<evidence type="ECO:0000313" key="3">
    <source>
        <dbReference type="EMBL" id="MYN30454.1"/>
    </source>
</evidence>
<evidence type="ECO:0000259" key="2">
    <source>
        <dbReference type="PROSITE" id="PS50234"/>
    </source>
</evidence>
<dbReference type="SUPFAM" id="SSF53300">
    <property type="entry name" value="vWA-like"/>
    <property type="match status" value="1"/>
</dbReference>
<dbReference type="Proteomes" id="UP000642144">
    <property type="component" value="Unassembled WGS sequence"/>
</dbReference>
<reference evidence="3 4" key="1">
    <citation type="submission" date="2019-12" db="EMBL/GenBank/DDBJ databases">
        <title>Novel species isolated from a subtropical stream in China.</title>
        <authorList>
            <person name="Lu H."/>
        </authorList>
    </citation>
    <scope>NUCLEOTIDE SEQUENCE [LARGE SCALE GENOMIC DNA]</scope>
    <source>
        <strain evidence="3 4">CY42W</strain>
    </source>
</reference>
<gene>
    <name evidence="3" type="ORF">GTP69_29010</name>
</gene>
<sequence>MATYTHKQRGAVLPLIVIGMLVLIMAAGLAFSAGLSYMIKAKLNAATDSAALAGARATSLGGDQATQTTNAKAAATRFFNANFPAGYLGSTATLGDTQVTYTGGQVTVSVSASATMPASLLGTNLSGPLTPGVLTQTTRKDLDMVITLDTSGSLSDSAANVRSSAITFLKQFNSTQDRVGLVHFAFGSEVDDAIQQTARGFDRTSMETHIKALKFEGSTASAEGMWRARQQLNSVPSANLNRSNLRVIIFFSDGAPNSFAAYLNWKTPSDCLVAGTIATDDDGSGEPYGLYSPDDNYTALGGKCNPYNQGYNNSLGRNAQLSDRVSSLPDWYNGHNPVTNPNDPNAQEFKVVTTTPRVVTNAITYQNVNRAARNLVEAMAAKSQDEGIYVFTLGLGSQLKAASGVDKEKGEDTLKCMANAVDAPSRCARPSKPVGVYCYAATQADLTPCFSKLASAILKITK</sequence>
<keyword evidence="1" id="KW-0812">Transmembrane</keyword>
<organism evidence="3 4">
    <name type="scientific">Duganella levis</name>
    <dbReference type="NCBI Taxonomy" id="2692169"/>
    <lineage>
        <taxon>Bacteria</taxon>
        <taxon>Pseudomonadati</taxon>
        <taxon>Pseudomonadota</taxon>
        <taxon>Betaproteobacteria</taxon>
        <taxon>Burkholderiales</taxon>
        <taxon>Oxalobacteraceae</taxon>
        <taxon>Telluria group</taxon>
        <taxon>Duganella</taxon>
    </lineage>
</organism>
<dbReference type="SMART" id="SM00327">
    <property type="entry name" value="VWA"/>
    <property type="match status" value="1"/>
</dbReference>
<dbReference type="Pfam" id="PF13400">
    <property type="entry name" value="Tad"/>
    <property type="match status" value="1"/>
</dbReference>
<dbReference type="CDD" id="cd00198">
    <property type="entry name" value="vWFA"/>
    <property type="match status" value="1"/>
</dbReference>
<feature type="domain" description="VWFA" evidence="2">
    <location>
        <begin position="143"/>
        <end position="258"/>
    </location>
</feature>
<dbReference type="EMBL" id="WWCT01000039">
    <property type="protein sequence ID" value="MYN30454.1"/>
    <property type="molecule type" value="Genomic_DNA"/>
</dbReference>
<evidence type="ECO:0000313" key="4">
    <source>
        <dbReference type="Proteomes" id="UP000642144"/>
    </source>
</evidence>
<dbReference type="Pfam" id="PF00092">
    <property type="entry name" value="VWA"/>
    <property type="match status" value="1"/>
</dbReference>
<name>A0ABW9W933_9BURK</name>